<feature type="transmembrane region" description="Helical" evidence="1">
    <location>
        <begin position="64"/>
        <end position="85"/>
    </location>
</feature>
<reference evidence="2 3" key="1">
    <citation type="journal article" date="2014" name="Genome Announc.">
        <title>Draft genome sequences of the altered schaedler flora, a defined bacterial community from gnotobiotic mice.</title>
        <authorList>
            <person name="Wannemuehler M.J."/>
            <person name="Overstreet A.M."/>
            <person name="Ward D.V."/>
            <person name="Phillips G.J."/>
        </authorList>
    </citation>
    <scope>NUCLEOTIDE SEQUENCE [LARGE SCALE GENOMIC DNA]</scope>
    <source>
        <strain evidence="2 3">ASF492</strain>
    </source>
</reference>
<dbReference type="eggNOG" id="ENOG5031X8H">
    <property type="taxonomic scope" value="Bacteria"/>
</dbReference>
<feature type="transmembrane region" description="Helical" evidence="1">
    <location>
        <begin position="528"/>
        <end position="551"/>
    </location>
</feature>
<dbReference type="STRING" id="1235802.C823_02928"/>
<dbReference type="PATRIC" id="fig|1235802.3.peg.3093"/>
<feature type="transmembrane region" description="Helical" evidence="1">
    <location>
        <begin position="583"/>
        <end position="600"/>
    </location>
</feature>
<keyword evidence="1" id="KW-1133">Transmembrane helix</keyword>
<evidence type="ECO:0000256" key="1">
    <source>
        <dbReference type="SAM" id="Phobius"/>
    </source>
</evidence>
<dbReference type="AlphaFoldDB" id="N2AL70"/>
<feature type="transmembrane region" description="Helical" evidence="1">
    <location>
        <begin position="135"/>
        <end position="159"/>
    </location>
</feature>
<proteinExistence type="predicted"/>
<feature type="transmembrane region" description="Helical" evidence="1">
    <location>
        <begin position="333"/>
        <end position="350"/>
    </location>
</feature>
<keyword evidence="1" id="KW-0472">Membrane</keyword>
<evidence type="ECO:0000313" key="2">
    <source>
        <dbReference type="EMBL" id="EMZ25179.1"/>
    </source>
</evidence>
<feature type="transmembrane region" description="Helical" evidence="1">
    <location>
        <begin position="558"/>
        <end position="577"/>
    </location>
</feature>
<feature type="transmembrane region" description="Helical" evidence="1">
    <location>
        <begin position="207"/>
        <end position="228"/>
    </location>
</feature>
<gene>
    <name evidence="2" type="ORF">C823_02928</name>
</gene>
<keyword evidence="3" id="KW-1185">Reference proteome</keyword>
<comment type="caution">
    <text evidence="2">The sequence shown here is derived from an EMBL/GenBank/DDBJ whole genome shotgun (WGS) entry which is preliminary data.</text>
</comment>
<feature type="transmembrane region" description="Helical" evidence="1">
    <location>
        <begin position="301"/>
        <end position="326"/>
    </location>
</feature>
<protein>
    <recommendedName>
        <fullName evidence="4">Glycosyltransferase RgtA/B/C/D-like domain-containing protein</fullName>
    </recommendedName>
</protein>
<keyword evidence="1" id="KW-0812">Transmembrane</keyword>
<evidence type="ECO:0008006" key="4">
    <source>
        <dbReference type="Google" id="ProtNLM"/>
    </source>
</evidence>
<organism evidence="2 3">
    <name type="scientific">Eubacterium plexicaudatum ASF492</name>
    <dbReference type="NCBI Taxonomy" id="1235802"/>
    <lineage>
        <taxon>Bacteria</taxon>
        <taxon>Bacillati</taxon>
        <taxon>Bacillota</taxon>
        <taxon>Clostridia</taxon>
        <taxon>Eubacteriales</taxon>
        <taxon>Eubacteriaceae</taxon>
        <taxon>Eubacterium</taxon>
    </lineage>
</organism>
<feature type="transmembrane region" description="Helical" evidence="1">
    <location>
        <begin position="234"/>
        <end position="252"/>
    </location>
</feature>
<sequence>MKYKQQEKLIAAFLAFSGALGIGTELSVVCQNNAAYTEILLLPCIYIFYQLYLKYFLSKQSKGFYLLTVGLAMVFSIMLVVGGILDGYADSSLSAKFFWQILSLVAAMAPILAAITEWLEKSSNKVERIQNDKSLLLVCFGVVVLFWQLGYLALFPGVYGTTADAPYWYYEFSRSDVPISSQWSPLYCGMYYGLMKLGELVFGSKDAGFAVFSFVQMSFVLVTVWHVLSFFNRWFRGTVLVCTAAFFALLPTHMILSLTSAQDPVFAGCFAMCVLQLLELAQAPEVFWMKKKNYIKLALWLILFCLIRNNGMYAIFVMIFFAAVFLRKYRRQIFLLTGTVIVVVQLYQGPGYHLMGVQKGTALREMLSLPLQQMAYVYNYENEHLSKQQINKMLRYMPDDAWRTYMPCIADQIKNRVDTETIREDMVGFIKLYVDIFLTEPGGCLKGVAAQTFGLWYPNKKWPDARIWHPYIGYQCSDTYGIELAGFAVSRSSLFPAYDELLSTLYGKGEDHSGYGGNLSMEFSNIPVLGVLSKVGIYFWMTLYLFFYAVYRRWREPFLILGLGVGIFITVLLSPVIMYRYCAPMIFAAPLFAAVFFMPWKESDNYFSCRPGK</sequence>
<evidence type="ECO:0000313" key="3">
    <source>
        <dbReference type="Proteomes" id="UP000012589"/>
    </source>
</evidence>
<dbReference type="Pfam" id="PF19484">
    <property type="entry name" value="DUF6020"/>
    <property type="match status" value="1"/>
</dbReference>
<accession>N2AL70</accession>
<feature type="transmembrane region" description="Helical" evidence="1">
    <location>
        <begin position="37"/>
        <end position="57"/>
    </location>
</feature>
<feature type="transmembrane region" description="Helical" evidence="1">
    <location>
        <begin position="97"/>
        <end position="115"/>
    </location>
</feature>
<name>N2AL70_9FIRM</name>
<dbReference type="Proteomes" id="UP000012589">
    <property type="component" value="Unassembled WGS sequence"/>
</dbReference>
<dbReference type="HOGENOM" id="CLU_025183_0_0_9"/>
<dbReference type="InterPro" id="IPR046062">
    <property type="entry name" value="DUF6020"/>
</dbReference>
<dbReference type="OrthoDB" id="2143989at2"/>
<dbReference type="EMBL" id="AQFT01000090">
    <property type="protein sequence ID" value="EMZ25179.1"/>
    <property type="molecule type" value="Genomic_DNA"/>
</dbReference>